<name>A0A0V1NAN8_9BILA</name>
<evidence type="ECO:0000313" key="2">
    <source>
        <dbReference type="Proteomes" id="UP000054843"/>
    </source>
</evidence>
<dbReference type="EMBL" id="JYDO01000001">
    <property type="protein sequence ID" value="KRZ80718.1"/>
    <property type="molecule type" value="Genomic_DNA"/>
</dbReference>
<proteinExistence type="predicted"/>
<dbReference type="AlphaFoldDB" id="A0A0V1NAN8"/>
<gene>
    <name evidence="1" type="ORF">T10_4747</name>
</gene>
<protein>
    <submittedName>
        <fullName evidence="1">Uncharacterized protein</fullName>
    </submittedName>
</protein>
<organism evidence="1 2">
    <name type="scientific">Trichinella papuae</name>
    <dbReference type="NCBI Taxonomy" id="268474"/>
    <lineage>
        <taxon>Eukaryota</taxon>
        <taxon>Metazoa</taxon>
        <taxon>Ecdysozoa</taxon>
        <taxon>Nematoda</taxon>
        <taxon>Enoplea</taxon>
        <taxon>Dorylaimia</taxon>
        <taxon>Trichinellida</taxon>
        <taxon>Trichinellidae</taxon>
        <taxon>Trichinella</taxon>
    </lineage>
</organism>
<accession>A0A0V1NAN8</accession>
<comment type="caution">
    <text evidence="1">The sequence shown here is derived from an EMBL/GenBank/DDBJ whole genome shotgun (WGS) entry which is preliminary data.</text>
</comment>
<keyword evidence="2" id="KW-1185">Reference proteome</keyword>
<sequence length="61" mass="6750">LMRELEKPKVDNSAVFQVESHLKDVGDLIQLLVLVDLDLSSELPNSAVPSVLGSSIHRQLR</sequence>
<feature type="non-terminal residue" evidence="1">
    <location>
        <position position="1"/>
    </location>
</feature>
<reference evidence="1 2" key="1">
    <citation type="submission" date="2015-01" db="EMBL/GenBank/DDBJ databases">
        <title>Evolution of Trichinella species and genotypes.</title>
        <authorList>
            <person name="Korhonen P.K."/>
            <person name="Edoardo P."/>
            <person name="Giuseppe L.R."/>
            <person name="Gasser R.B."/>
        </authorList>
    </citation>
    <scope>NUCLEOTIDE SEQUENCE [LARGE SCALE GENOMIC DNA]</scope>
    <source>
        <strain evidence="1">ISS1980</strain>
    </source>
</reference>
<evidence type="ECO:0000313" key="1">
    <source>
        <dbReference type="EMBL" id="KRZ80718.1"/>
    </source>
</evidence>
<dbReference type="Proteomes" id="UP000054843">
    <property type="component" value="Unassembled WGS sequence"/>
</dbReference>